<dbReference type="InterPro" id="IPR005147">
    <property type="entry name" value="tRNA_synthase_B5-dom"/>
</dbReference>
<protein>
    <recommendedName>
        <fullName evidence="15">Phenylalanine--tRNA ligase beta subunit</fullName>
        <ecNumber evidence="15">6.1.1.20</ecNumber>
    </recommendedName>
    <alternativeName>
        <fullName evidence="15">Phenylalanyl-tRNA synthetase beta subunit</fullName>
        <shortName evidence="15">PheRS</shortName>
    </alternativeName>
</protein>
<dbReference type="InterPro" id="IPR045864">
    <property type="entry name" value="aa-tRNA-synth_II/BPL/LPL"/>
</dbReference>
<dbReference type="PANTHER" id="PTHR10947:SF0">
    <property type="entry name" value="PHENYLALANINE--TRNA LIGASE BETA SUBUNIT"/>
    <property type="match status" value="1"/>
</dbReference>
<dbReference type="CDD" id="cd00769">
    <property type="entry name" value="PheRS_beta_core"/>
    <property type="match status" value="1"/>
</dbReference>
<comment type="caution">
    <text evidence="20">The sequence shown here is derived from an EMBL/GenBank/DDBJ whole genome shotgun (WGS) entry which is preliminary data.</text>
</comment>
<dbReference type="Gene3D" id="3.30.930.10">
    <property type="entry name" value="Bira Bifunctional Protein, Domain 2"/>
    <property type="match status" value="1"/>
</dbReference>
<dbReference type="Gene3D" id="3.30.70.380">
    <property type="entry name" value="Ferrodoxin-fold anticodon-binding domain"/>
    <property type="match status" value="1"/>
</dbReference>
<dbReference type="SUPFAM" id="SSF46955">
    <property type="entry name" value="Putative DNA-binding domain"/>
    <property type="match status" value="1"/>
</dbReference>
<comment type="catalytic activity">
    <reaction evidence="14 15">
        <text>tRNA(Phe) + L-phenylalanine + ATP = L-phenylalanyl-tRNA(Phe) + AMP + diphosphate + H(+)</text>
        <dbReference type="Rhea" id="RHEA:19413"/>
        <dbReference type="Rhea" id="RHEA-COMP:9668"/>
        <dbReference type="Rhea" id="RHEA-COMP:9699"/>
        <dbReference type="ChEBI" id="CHEBI:15378"/>
        <dbReference type="ChEBI" id="CHEBI:30616"/>
        <dbReference type="ChEBI" id="CHEBI:33019"/>
        <dbReference type="ChEBI" id="CHEBI:58095"/>
        <dbReference type="ChEBI" id="CHEBI:78442"/>
        <dbReference type="ChEBI" id="CHEBI:78531"/>
        <dbReference type="ChEBI" id="CHEBI:456215"/>
        <dbReference type="EC" id="6.1.1.20"/>
    </reaction>
</comment>
<dbReference type="Gene3D" id="3.30.56.10">
    <property type="match status" value="2"/>
</dbReference>
<dbReference type="SMART" id="SM00873">
    <property type="entry name" value="B3_4"/>
    <property type="match status" value="1"/>
</dbReference>
<dbReference type="Proteomes" id="UP001078443">
    <property type="component" value="Unassembled WGS sequence"/>
</dbReference>
<evidence type="ECO:0000256" key="1">
    <source>
        <dbReference type="ARBA" id="ARBA00004496"/>
    </source>
</evidence>
<dbReference type="InterPro" id="IPR004532">
    <property type="entry name" value="Phe-tRNA-ligase_IIc_bsu_bact"/>
</dbReference>
<evidence type="ECO:0000259" key="18">
    <source>
        <dbReference type="PROSITE" id="PS51447"/>
    </source>
</evidence>
<dbReference type="SMART" id="SM00874">
    <property type="entry name" value="B5"/>
    <property type="match status" value="1"/>
</dbReference>
<comment type="subunit">
    <text evidence="3 15">Tetramer of two alpha and two beta subunits.</text>
</comment>
<feature type="binding site" evidence="15">
    <location>
        <position position="463"/>
    </location>
    <ligand>
        <name>Mg(2+)</name>
        <dbReference type="ChEBI" id="CHEBI:18420"/>
        <note>shared with alpha subunit</note>
    </ligand>
</feature>
<dbReference type="SUPFAM" id="SSF54991">
    <property type="entry name" value="Anticodon-binding domain of PheRS"/>
    <property type="match status" value="1"/>
</dbReference>
<evidence type="ECO:0000256" key="12">
    <source>
        <dbReference type="ARBA" id="ARBA00022917"/>
    </source>
</evidence>
<dbReference type="EC" id="6.1.1.20" evidence="15"/>
<evidence type="ECO:0000256" key="8">
    <source>
        <dbReference type="ARBA" id="ARBA00022741"/>
    </source>
</evidence>
<dbReference type="InterPro" id="IPR020825">
    <property type="entry name" value="Phe-tRNA_synthase-like_B3/B4"/>
</dbReference>
<dbReference type="Pfam" id="PF03147">
    <property type="entry name" value="FDX-ACB"/>
    <property type="match status" value="1"/>
</dbReference>
<evidence type="ECO:0000256" key="2">
    <source>
        <dbReference type="ARBA" id="ARBA00008653"/>
    </source>
</evidence>
<dbReference type="PROSITE" id="PS50886">
    <property type="entry name" value="TRBD"/>
    <property type="match status" value="1"/>
</dbReference>
<name>A0ABT4CUV3_9CLOT</name>
<dbReference type="HAMAP" id="MF_00283">
    <property type="entry name" value="Phe_tRNA_synth_beta1"/>
    <property type="match status" value="1"/>
</dbReference>
<dbReference type="Gene3D" id="3.50.40.10">
    <property type="entry name" value="Phenylalanyl-trna Synthetase, Chain B, domain 3"/>
    <property type="match status" value="1"/>
</dbReference>
<evidence type="ECO:0000256" key="3">
    <source>
        <dbReference type="ARBA" id="ARBA00011209"/>
    </source>
</evidence>
<keyword evidence="7 15" id="KW-0479">Metal-binding</keyword>
<evidence type="ECO:0000256" key="9">
    <source>
        <dbReference type="ARBA" id="ARBA00022840"/>
    </source>
</evidence>
<dbReference type="PANTHER" id="PTHR10947">
    <property type="entry name" value="PHENYLALANYL-TRNA SYNTHETASE BETA CHAIN AND LEUCINE-RICH REPEAT-CONTAINING PROTEIN 47"/>
    <property type="match status" value="1"/>
</dbReference>
<dbReference type="GO" id="GO:0004826">
    <property type="term" value="F:phenylalanine-tRNA ligase activity"/>
    <property type="evidence" value="ECO:0007669"/>
    <property type="project" value="UniProtKB-EC"/>
</dbReference>
<keyword evidence="21" id="KW-1185">Reference proteome</keyword>
<keyword evidence="13 15" id="KW-0030">Aminoacyl-tRNA synthetase</keyword>
<evidence type="ECO:0000313" key="21">
    <source>
        <dbReference type="Proteomes" id="UP001078443"/>
    </source>
</evidence>
<dbReference type="Pfam" id="PF03483">
    <property type="entry name" value="B3_4"/>
    <property type="match status" value="1"/>
</dbReference>
<dbReference type="NCBIfam" id="NF045760">
    <property type="entry name" value="YtpR"/>
    <property type="match status" value="1"/>
</dbReference>
<evidence type="ECO:0000256" key="5">
    <source>
        <dbReference type="ARBA" id="ARBA00022555"/>
    </source>
</evidence>
<organism evidence="20 21">
    <name type="scientific">Clostridium aestuarii</name>
    <dbReference type="NCBI Taxonomy" id="338193"/>
    <lineage>
        <taxon>Bacteria</taxon>
        <taxon>Bacillati</taxon>
        <taxon>Bacillota</taxon>
        <taxon>Clostridia</taxon>
        <taxon>Eubacteriales</taxon>
        <taxon>Clostridiaceae</taxon>
        <taxon>Clostridium</taxon>
    </lineage>
</organism>
<dbReference type="PROSITE" id="PS51483">
    <property type="entry name" value="B5"/>
    <property type="match status" value="1"/>
</dbReference>
<evidence type="ECO:0000256" key="10">
    <source>
        <dbReference type="ARBA" id="ARBA00022842"/>
    </source>
</evidence>
<evidence type="ECO:0000256" key="13">
    <source>
        <dbReference type="ARBA" id="ARBA00023146"/>
    </source>
</evidence>
<comment type="cofactor">
    <cofactor evidence="15">
        <name>Mg(2+)</name>
        <dbReference type="ChEBI" id="CHEBI:18420"/>
    </cofactor>
    <text evidence="15">Binds 2 magnesium ions per tetramer.</text>
</comment>
<sequence>MIVPLNWLKDYVDIKITPEELGDALTLSGSKVEEVIITGDIIDKVVTGKILEIEKHPEAERLSICKVDIKAEEPIQIVTAADNMKEKDIVPTALHGSTLADGTKIKKGKLRGVVSNGMFCSEEELGIAGDEPVEGLMILPQDTPIGVDIKKVIDLEKATIEFEITSNRPDCLSIVGIARETAATLGTEYKMPNIGYKTACSENIEDNLKVEIKDKLCRRYMARGVKNVKIQPSPQWMQERLLEAGVRSINNIVDITNFVMIELGQPMHAFDRRQITSNEIVIERAKDGEKFSTLDEEERILDSEILNIKDQDRTIALAGIMGGLNSEVKEDTTEIVFECANFDGTNIRISSKKLGLRTDASSKFEKDLDPNMVEIAMNRACHLIEELGAGEIMEGTIDIYPEKLETHTLKVSSNWINKFLGTDISKEDMKMYLDRLELTTTIEDDMLVLNVPTFRCDMNIKEDVAEEIARIYGYNNIPSTIPTSQTIRVGKSEKQKLETKVIDTLIGSGLNQAIAYSFVSPKVFDKVLIPEDSPVRKVVKIKNPLGEDYSIMRTTSIPSMMEALARNYSRNNEIVRLFEIGKIYIPNEDGKELPQERNIVTIGMYGGVDYLNLKGVVENIIDTLGVDKVKFERENQNSSFHPGKTAVLYIKKEFVGIVGEIHPDVADNYGIEERCYVAELNLDLLFKCANIEKKYIALPKFPAVTRDIAVLIDESVLVQEIEDTIYKQGGKILESVKLFDVYQGKQIPEGKKSIAYSLIYRGENKTLTDKEVNKVHDKIVRALEYKLGAELR</sequence>
<feature type="binding site" evidence="15">
    <location>
        <position position="466"/>
    </location>
    <ligand>
        <name>Mg(2+)</name>
        <dbReference type="ChEBI" id="CHEBI:18420"/>
        <note>shared with alpha subunit</note>
    </ligand>
</feature>
<reference evidence="20" key="1">
    <citation type="submission" date="2022-12" db="EMBL/GenBank/DDBJ databases">
        <authorList>
            <person name="Wang J."/>
        </authorList>
    </citation>
    <scope>NUCLEOTIDE SEQUENCE</scope>
    <source>
        <strain evidence="20">HY-45-18</strain>
    </source>
</reference>
<keyword evidence="12 15" id="KW-0648">Protein biosynthesis</keyword>
<dbReference type="InterPro" id="IPR036690">
    <property type="entry name" value="Fdx_antiC-bd_sf"/>
</dbReference>
<keyword evidence="9 15" id="KW-0067">ATP-binding</keyword>
<evidence type="ECO:0000256" key="7">
    <source>
        <dbReference type="ARBA" id="ARBA00022723"/>
    </source>
</evidence>
<feature type="binding site" evidence="15">
    <location>
        <position position="467"/>
    </location>
    <ligand>
        <name>Mg(2+)</name>
        <dbReference type="ChEBI" id="CHEBI:18420"/>
        <note>shared with alpha subunit</note>
    </ligand>
</feature>
<evidence type="ECO:0000256" key="14">
    <source>
        <dbReference type="ARBA" id="ARBA00049255"/>
    </source>
</evidence>
<keyword evidence="6 15" id="KW-0436">Ligase</keyword>
<keyword evidence="10 15" id="KW-0460">Magnesium</keyword>
<keyword evidence="11 16" id="KW-0694">RNA-binding</keyword>
<evidence type="ECO:0000256" key="6">
    <source>
        <dbReference type="ARBA" id="ARBA00022598"/>
    </source>
</evidence>
<keyword evidence="4 15" id="KW-0963">Cytoplasm</keyword>
<dbReference type="Pfam" id="PF17759">
    <property type="entry name" value="tRNA_synthFbeta"/>
    <property type="match status" value="1"/>
</dbReference>
<keyword evidence="5 16" id="KW-0820">tRNA-binding</keyword>
<dbReference type="InterPro" id="IPR005146">
    <property type="entry name" value="B3/B4_tRNA-bd"/>
</dbReference>
<evidence type="ECO:0000256" key="16">
    <source>
        <dbReference type="PROSITE-ProRule" id="PRU00209"/>
    </source>
</evidence>
<dbReference type="SUPFAM" id="SSF50249">
    <property type="entry name" value="Nucleic acid-binding proteins"/>
    <property type="match status" value="1"/>
</dbReference>
<feature type="domain" description="B5" evidence="19">
    <location>
        <begin position="404"/>
        <end position="479"/>
    </location>
</feature>
<dbReference type="RefSeq" id="WP_268039022.1">
    <property type="nucleotide sequence ID" value="NZ_JAPQER010000001.1"/>
</dbReference>
<dbReference type="InterPro" id="IPR033714">
    <property type="entry name" value="tRNA_bind_bactPheRS"/>
</dbReference>
<feature type="binding site" evidence="15">
    <location>
        <position position="457"/>
    </location>
    <ligand>
        <name>Mg(2+)</name>
        <dbReference type="ChEBI" id="CHEBI:18420"/>
        <note>shared with alpha subunit</note>
    </ligand>
</feature>
<dbReference type="Gene3D" id="2.40.50.140">
    <property type="entry name" value="Nucleic acid-binding proteins"/>
    <property type="match status" value="1"/>
</dbReference>
<proteinExistence type="inferred from homology"/>
<dbReference type="Pfam" id="PF01588">
    <property type="entry name" value="tRNA_bind"/>
    <property type="match status" value="1"/>
</dbReference>
<keyword evidence="8 15" id="KW-0547">Nucleotide-binding</keyword>
<evidence type="ECO:0000259" key="19">
    <source>
        <dbReference type="PROSITE" id="PS51483"/>
    </source>
</evidence>
<comment type="subcellular location">
    <subcellularLocation>
        <location evidence="1 15">Cytoplasm</location>
    </subcellularLocation>
</comment>
<feature type="domain" description="TRNA-binding" evidence="17">
    <location>
        <begin position="39"/>
        <end position="150"/>
    </location>
</feature>
<evidence type="ECO:0000259" key="17">
    <source>
        <dbReference type="PROSITE" id="PS50886"/>
    </source>
</evidence>
<dbReference type="InterPro" id="IPR002547">
    <property type="entry name" value="tRNA-bd_dom"/>
</dbReference>
<evidence type="ECO:0000256" key="15">
    <source>
        <dbReference type="HAMAP-Rule" id="MF_00283"/>
    </source>
</evidence>
<dbReference type="InterPro" id="IPR009061">
    <property type="entry name" value="DNA-bd_dom_put_sf"/>
</dbReference>
<evidence type="ECO:0000256" key="11">
    <source>
        <dbReference type="ARBA" id="ARBA00022884"/>
    </source>
</evidence>
<dbReference type="PROSITE" id="PS51447">
    <property type="entry name" value="FDX_ACB"/>
    <property type="match status" value="1"/>
</dbReference>
<dbReference type="SMART" id="SM00896">
    <property type="entry name" value="FDX-ACB"/>
    <property type="match status" value="1"/>
</dbReference>
<feature type="domain" description="FDX-ACB" evidence="18">
    <location>
        <begin position="699"/>
        <end position="792"/>
    </location>
</feature>
<comment type="similarity">
    <text evidence="2 15">Belongs to the phenylalanyl-tRNA synthetase beta subunit family. Type 1 subfamily.</text>
</comment>
<evidence type="ECO:0000256" key="4">
    <source>
        <dbReference type="ARBA" id="ARBA00022490"/>
    </source>
</evidence>
<dbReference type="SUPFAM" id="SSF55681">
    <property type="entry name" value="Class II aaRS and biotin synthetases"/>
    <property type="match status" value="1"/>
</dbReference>
<dbReference type="InterPro" id="IPR005121">
    <property type="entry name" value="Fdx_antiC-bd"/>
</dbReference>
<dbReference type="InterPro" id="IPR012340">
    <property type="entry name" value="NA-bd_OB-fold"/>
</dbReference>
<dbReference type="NCBIfam" id="TIGR00472">
    <property type="entry name" value="pheT_bact"/>
    <property type="match status" value="1"/>
</dbReference>
<dbReference type="SUPFAM" id="SSF56037">
    <property type="entry name" value="PheT/TilS domain"/>
    <property type="match status" value="1"/>
</dbReference>
<accession>A0ABT4CUV3</accession>
<gene>
    <name evidence="15 20" type="primary">pheT</name>
    <name evidence="20" type="ORF">OW763_00125</name>
</gene>
<evidence type="ECO:0000313" key="20">
    <source>
        <dbReference type="EMBL" id="MCY6482763.1"/>
    </source>
</evidence>
<dbReference type="EMBL" id="JAPQER010000001">
    <property type="protein sequence ID" value="MCY6482763.1"/>
    <property type="molecule type" value="Genomic_DNA"/>
</dbReference>
<dbReference type="InterPro" id="IPR045060">
    <property type="entry name" value="Phe-tRNA-ligase_IIc_bsu"/>
</dbReference>
<dbReference type="CDD" id="cd02796">
    <property type="entry name" value="tRNA_bind_bactPheRS"/>
    <property type="match status" value="1"/>
</dbReference>
<dbReference type="Pfam" id="PF03484">
    <property type="entry name" value="B5"/>
    <property type="match status" value="1"/>
</dbReference>
<dbReference type="InterPro" id="IPR041616">
    <property type="entry name" value="PheRS_beta_core"/>
</dbReference>